<dbReference type="InterPro" id="IPR020843">
    <property type="entry name" value="ER"/>
</dbReference>
<evidence type="ECO:0000313" key="4">
    <source>
        <dbReference type="Proteomes" id="UP000474957"/>
    </source>
</evidence>
<dbReference type="GO" id="GO:0016628">
    <property type="term" value="F:oxidoreductase activity, acting on the CH-CH group of donors, NAD or NADP as acceptor"/>
    <property type="evidence" value="ECO:0007669"/>
    <property type="project" value="InterPro"/>
</dbReference>
<dbReference type="AlphaFoldDB" id="A0A6L5Z4M3"/>
<dbReference type="PANTHER" id="PTHR43205:SF7">
    <property type="entry name" value="PROSTAGLANDIN REDUCTASE 1"/>
    <property type="match status" value="1"/>
</dbReference>
<dbReference type="FunFam" id="3.40.50.720:FF:000121">
    <property type="entry name" value="Prostaglandin reductase 2"/>
    <property type="match status" value="1"/>
</dbReference>
<dbReference type="Gene3D" id="3.40.50.720">
    <property type="entry name" value="NAD(P)-binding Rossmann-like Domain"/>
    <property type="match status" value="1"/>
</dbReference>
<dbReference type="SMART" id="SM00829">
    <property type="entry name" value="PKS_ER"/>
    <property type="match status" value="1"/>
</dbReference>
<feature type="domain" description="Enoyl reductase (ER)" evidence="2">
    <location>
        <begin position="18"/>
        <end position="338"/>
    </location>
</feature>
<evidence type="ECO:0000256" key="1">
    <source>
        <dbReference type="ARBA" id="ARBA00023002"/>
    </source>
</evidence>
<sequence length="342" mass="35727">MTNKMQRIVLASRPRGAASSDNFRLETADIPAPGPGEVLVRTLFLSLDPYMRGRMSAAKSYSAPVEVGATMGGGTVSEVVDSNAAGVRPGDIVLGMGGWATHAVLPADQVRKVDPAVAPVSTALGVLGMPGFTGWYGLTQIGRPKPGETLVVGAATGPVGSMVGQLARAGGLRAVGVAGGAEKCRFAVEQLGFDACIDHRAHASADSLREALKDAAPDGIDIYFENVAGKTLEAVLPQMNVHGRIPLCGTVAWYQGGSDADHDQLPAAWRGILTRRLTVGGFIIADHYDRFPAFLGEVAPQVASGRIVYREDVAEGLENAPEAFLGMLKGRNFGKQLVRVAG</sequence>
<dbReference type="InterPro" id="IPR013149">
    <property type="entry name" value="ADH-like_C"/>
</dbReference>
<dbReference type="SUPFAM" id="SSF50129">
    <property type="entry name" value="GroES-like"/>
    <property type="match status" value="1"/>
</dbReference>
<dbReference type="EMBL" id="WIND01000017">
    <property type="protein sequence ID" value="MSU91279.1"/>
    <property type="molecule type" value="Genomic_DNA"/>
</dbReference>
<proteinExistence type="predicted"/>
<dbReference type="InterPro" id="IPR011032">
    <property type="entry name" value="GroES-like_sf"/>
</dbReference>
<dbReference type="Gene3D" id="3.90.180.10">
    <property type="entry name" value="Medium-chain alcohol dehydrogenases, catalytic domain"/>
    <property type="match status" value="1"/>
</dbReference>
<keyword evidence="4" id="KW-1185">Reference proteome</keyword>
<evidence type="ECO:0000259" key="2">
    <source>
        <dbReference type="SMART" id="SM00829"/>
    </source>
</evidence>
<dbReference type="InterPro" id="IPR036291">
    <property type="entry name" value="NAD(P)-bd_dom_sf"/>
</dbReference>
<keyword evidence="1" id="KW-0560">Oxidoreductase</keyword>
<gene>
    <name evidence="3" type="ORF">GE300_16990</name>
</gene>
<dbReference type="Pfam" id="PF16884">
    <property type="entry name" value="ADH_N_2"/>
    <property type="match status" value="1"/>
</dbReference>
<comment type="caution">
    <text evidence="3">The sequence shown here is derived from an EMBL/GenBank/DDBJ whole genome shotgun (WGS) entry which is preliminary data.</text>
</comment>
<dbReference type="PANTHER" id="PTHR43205">
    <property type="entry name" value="PROSTAGLANDIN REDUCTASE"/>
    <property type="match status" value="1"/>
</dbReference>
<dbReference type="InterPro" id="IPR045010">
    <property type="entry name" value="MDR_fam"/>
</dbReference>
<protein>
    <submittedName>
        <fullName evidence="3">Zinc-binding dehydrogenase</fullName>
    </submittedName>
</protein>
<organism evidence="3 4">
    <name type="scientific">Halovulum marinum</name>
    <dbReference type="NCBI Taxonomy" id="2662447"/>
    <lineage>
        <taxon>Bacteria</taxon>
        <taxon>Pseudomonadati</taxon>
        <taxon>Pseudomonadota</taxon>
        <taxon>Alphaproteobacteria</taxon>
        <taxon>Rhodobacterales</taxon>
        <taxon>Paracoccaceae</taxon>
        <taxon>Halovulum</taxon>
    </lineage>
</organism>
<dbReference type="CDD" id="cd05288">
    <property type="entry name" value="PGDH"/>
    <property type="match status" value="1"/>
</dbReference>
<dbReference type="Proteomes" id="UP000474957">
    <property type="component" value="Unassembled WGS sequence"/>
</dbReference>
<name>A0A6L5Z4M3_9RHOB</name>
<accession>A0A6L5Z4M3</accession>
<dbReference type="RefSeq" id="WP_154448269.1">
    <property type="nucleotide sequence ID" value="NZ_WIND01000017.1"/>
</dbReference>
<dbReference type="SUPFAM" id="SSF51735">
    <property type="entry name" value="NAD(P)-binding Rossmann-fold domains"/>
    <property type="match status" value="1"/>
</dbReference>
<reference evidence="3 4" key="1">
    <citation type="submission" date="2019-10" db="EMBL/GenBank/DDBJ databases">
        <title>Cognatihalovulum marinum gen. nov. sp. nov., a new member of the family Rhodobacteraceae isolated from deep seawater of the Northwest Indian Ocean.</title>
        <authorList>
            <person name="Ruan C."/>
            <person name="Wang J."/>
            <person name="Zheng X."/>
            <person name="Song L."/>
            <person name="Zhu Y."/>
            <person name="Huang Y."/>
            <person name="Lu Z."/>
            <person name="Du W."/>
            <person name="Huang L."/>
            <person name="Dai X."/>
        </authorList>
    </citation>
    <scope>NUCLEOTIDE SEQUENCE [LARGE SCALE GENOMIC DNA]</scope>
    <source>
        <strain evidence="3 4">2CG4</strain>
    </source>
</reference>
<dbReference type="Pfam" id="PF00107">
    <property type="entry name" value="ADH_zinc_N"/>
    <property type="match status" value="1"/>
</dbReference>
<dbReference type="InterPro" id="IPR041694">
    <property type="entry name" value="ADH_N_2"/>
</dbReference>
<evidence type="ECO:0000313" key="3">
    <source>
        <dbReference type="EMBL" id="MSU91279.1"/>
    </source>
</evidence>